<feature type="region of interest" description="Disordered" evidence="1">
    <location>
        <begin position="39"/>
        <end position="86"/>
    </location>
</feature>
<dbReference type="EMBL" id="CT868000">
    <property type="protein sequence ID" value="CAK59009.1"/>
    <property type="molecule type" value="Genomic_DNA"/>
</dbReference>
<dbReference type="OrthoDB" id="277011at2759"/>
<feature type="compositionally biased region" description="Polar residues" evidence="1">
    <location>
        <begin position="47"/>
        <end position="56"/>
    </location>
</feature>
<dbReference type="PROSITE" id="PS50969">
    <property type="entry name" value="FCP1"/>
    <property type="match status" value="1"/>
</dbReference>
<proteinExistence type="predicted"/>
<dbReference type="FunFam" id="3.40.50.1000:FF:000121">
    <property type="entry name" value="Uncharacterized protein"/>
    <property type="match status" value="1"/>
</dbReference>
<feature type="region of interest" description="Disordered" evidence="1">
    <location>
        <begin position="105"/>
        <end position="126"/>
    </location>
</feature>
<dbReference type="PANTHER" id="PTHR12210">
    <property type="entry name" value="DULLARD PROTEIN PHOSPHATASE"/>
    <property type="match status" value="1"/>
</dbReference>
<evidence type="ECO:0000259" key="2">
    <source>
        <dbReference type="PROSITE" id="PS50969"/>
    </source>
</evidence>
<dbReference type="SUPFAM" id="SSF56784">
    <property type="entry name" value="HAD-like"/>
    <property type="match status" value="1"/>
</dbReference>
<dbReference type="NCBIfam" id="TIGR02251">
    <property type="entry name" value="HIF-SF_euk"/>
    <property type="match status" value="1"/>
</dbReference>
<dbReference type="OMA" id="FRENCVQ"/>
<dbReference type="CDD" id="cd07521">
    <property type="entry name" value="HAD_FCP1-like"/>
    <property type="match status" value="1"/>
</dbReference>
<dbReference type="GO" id="GO:0004721">
    <property type="term" value="F:phosphoprotein phosphatase activity"/>
    <property type="evidence" value="ECO:0000318"/>
    <property type="project" value="GO_Central"/>
</dbReference>
<protein>
    <recommendedName>
        <fullName evidence="2">FCP1 homology domain-containing protein</fullName>
    </recommendedName>
</protein>
<dbReference type="InterPro" id="IPR023214">
    <property type="entry name" value="HAD_sf"/>
</dbReference>
<dbReference type="InterPro" id="IPR036412">
    <property type="entry name" value="HAD-like_sf"/>
</dbReference>
<keyword evidence="4" id="KW-1185">Reference proteome</keyword>
<dbReference type="InterPro" id="IPR011948">
    <property type="entry name" value="Dullard_phosphatase"/>
</dbReference>
<evidence type="ECO:0000313" key="4">
    <source>
        <dbReference type="Proteomes" id="UP000000600"/>
    </source>
</evidence>
<feature type="domain" description="FCP1 homology" evidence="2">
    <location>
        <begin position="352"/>
        <end position="514"/>
    </location>
</feature>
<feature type="compositionally biased region" description="Low complexity" evidence="1">
    <location>
        <begin position="60"/>
        <end position="72"/>
    </location>
</feature>
<dbReference type="SMART" id="SM00577">
    <property type="entry name" value="CPDc"/>
    <property type="match status" value="1"/>
</dbReference>
<dbReference type="HOGENOM" id="CLU_032767_1_0_1"/>
<dbReference type="STRING" id="5888.A0BKE2"/>
<dbReference type="Gene3D" id="3.40.50.1000">
    <property type="entry name" value="HAD superfamily/HAD-like"/>
    <property type="match status" value="1"/>
</dbReference>
<dbReference type="InterPro" id="IPR004274">
    <property type="entry name" value="FCP1_dom"/>
</dbReference>
<name>A0BKE2_PARTE</name>
<dbReference type="Proteomes" id="UP000000600">
    <property type="component" value="Unassembled WGS sequence"/>
</dbReference>
<evidence type="ECO:0000313" key="3">
    <source>
        <dbReference type="EMBL" id="CAK59009.1"/>
    </source>
</evidence>
<dbReference type="Pfam" id="PF03031">
    <property type="entry name" value="NIF"/>
    <property type="match status" value="1"/>
</dbReference>
<organism evidence="3 4">
    <name type="scientific">Paramecium tetraurelia</name>
    <dbReference type="NCBI Taxonomy" id="5888"/>
    <lineage>
        <taxon>Eukaryota</taxon>
        <taxon>Sar</taxon>
        <taxon>Alveolata</taxon>
        <taxon>Ciliophora</taxon>
        <taxon>Intramacronucleata</taxon>
        <taxon>Oligohymenophorea</taxon>
        <taxon>Peniculida</taxon>
        <taxon>Parameciidae</taxon>
        <taxon>Paramecium</taxon>
    </lineage>
</organism>
<dbReference type="GeneID" id="5012180"/>
<accession>A0BKE2</accession>
<dbReference type="RefSeq" id="XP_001426407.1">
    <property type="nucleotide sequence ID" value="XM_001426370.1"/>
</dbReference>
<dbReference type="eggNOG" id="KOG1605">
    <property type="taxonomic scope" value="Eukaryota"/>
</dbReference>
<sequence length="551" mass="64772">MKKTTLNYSCTNLFQKQNQFDNVNIGIFIDKENSYAGLQKKKKLQNRDTTNQTQQKTDLRSNSALQKSSSLSQFYRPSSSNDKHSYQHQNTYAYLKDMKNQSCTQQLQQSSYQKRHTSSKQVKEHNSKQVQYPYNIQLRVNSLEIYEDKKLKLKLMKSSLEKQQNLKSKDYSEFNNQQIQDIKTENQKYQGLLAKYFQINQHKSADEKKQSKDVKQIYNMYPQIKDIKHCYTNSLKQTQEKKRGQLQEFVTQLNVDTFRDTQKLQMSNTLIKSDRQKLNDVKSTHLNKISVTQENEPFLYYISSVISALNIKEQNKYDEKVRDHLAQTYQGLLFAGQFDLNFDEDKIVSLPRSNNLKTIVFDLDETLIHCNENAQIPGDVILPITFPNGETVQASINIRPHAQKVLQTLSKHFEIIIFTASHSSYANIVIDYLDPKRQWISHRLFRENCVQTPEGAYVKDLRVLGNRKLSNVLLVDNASYSFGKQIENGVPIISFYDNYDDQELLHLQNYLLSFRHEKDVRDLNQRMLKLNQFINYKELKELLQGLFEMYI</sequence>
<gene>
    <name evidence="3" type="ORF">GSPATT00029640001</name>
</gene>
<reference evidence="3 4" key="1">
    <citation type="journal article" date="2006" name="Nature">
        <title>Global trends of whole-genome duplications revealed by the ciliate Paramecium tetraurelia.</title>
        <authorList>
            <consortium name="Genoscope"/>
            <person name="Aury J.-M."/>
            <person name="Jaillon O."/>
            <person name="Duret L."/>
            <person name="Noel B."/>
            <person name="Jubin C."/>
            <person name="Porcel B.M."/>
            <person name="Segurens B."/>
            <person name="Daubin V."/>
            <person name="Anthouard V."/>
            <person name="Aiach N."/>
            <person name="Arnaiz O."/>
            <person name="Billaut A."/>
            <person name="Beisson J."/>
            <person name="Blanc I."/>
            <person name="Bouhouche K."/>
            <person name="Camara F."/>
            <person name="Duharcourt S."/>
            <person name="Guigo R."/>
            <person name="Gogendeau D."/>
            <person name="Katinka M."/>
            <person name="Keller A.-M."/>
            <person name="Kissmehl R."/>
            <person name="Klotz C."/>
            <person name="Koll F."/>
            <person name="Le Moue A."/>
            <person name="Lepere C."/>
            <person name="Malinsky S."/>
            <person name="Nowacki M."/>
            <person name="Nowak J.K."/>
            <person name="Plattner H."/>
            <person name="Poulain J."/>
            <person name="Ruiz F."/>
            <person name="Serrano V."/>
            <person name="Zagulski M."/>
            <person name="Dessen P."/>
            <person name="Betermier M."/>
            <person name="Weissenbach J."/>
            <person name="Scarpelli C."/>
            <person name="Schachter V."/>
            <person name="Sperling L."/>
            <person name="Meyer E."/>
            <person name="Cohen J."/>
            <person name="Wincker P."/>
        </authorList>
    </citation>
    <scope>NUCLEOTIDE SEQUENCE [LARGE SCALE GENOMIC DNA]</scope>
    <source>
        <strain evidence="3 4">Stock d4-2</strain>
    </source>
</reference>
<evidence type="ECO:0000256" key="1">
    <source>
        <dbReference type="SAM" id="MobiDB-lite"/>
    </source>
</evidence>
<dbReference type="AlphaFoldDB" id="A0BKE2"/>
<dbReference type="InParanoid" id="A0BKE2"/>
<dbReference type="KEGG" id="ptm:GSPATT00029640001"/>
<dbReference type="InterPro" id="IPR050365">
    <property type="entry name" value="TIM50"/>
</dbReference>